<keyword evidence="4" id="KW-1185">Reference proteome</keyword>
<gene>
    <name evidence="3" type="ORF">FE257_004741</name>
</gene>
<reference evidence="3" key="1">
    <citation type="journal article" date="2019" name="Beilstein J. Org. Chem.">
        <title>Nanangenines: drimane sesquiterpenoids as the dominant metabolite cohort of a novel Australian fungus, Aspergillus nanangensis.</title>
        <authorList>
            <person name="Lacey H.J."/>
            <person name="Gilchrist C.L.M."/>
            <person name="Crombie A."/>
            <person name="Kalaitzis J.A."/>
            <person name="Vuong D."/>
            <person name="Rutledge P.J."/>
            <person name="Turner P."/>
            <person name="Pitt J.I."/>
            <person name="Lacey E."/>
            <person name="Chooi Y.H."/>
            <person name="Piggott A.M."/>
        </authorList>
    </citation>
    <scope>NUCLEOTIDE SEQUENCE</scope>
    <source>
        <strain evidence="3">MST-FP2251</strain>
    </source>
</reference>
<sequence>MGHLPKGLVSTTSMVSSELDDLKVVELGHIIQLWKVYNANPSVHEGDIGHRLENFFWRTWTNNHLYRSMNGSKLARLFLRISEPSPFPLAMLQQLKETPKNEGPQPKREADWGLMEQSRNAPTSNKTPLPPILKKSRTPSESHKTTRLLLTSQEGESFTRKPDNPPTPVPLPPPIVGDQNRPAQKKKKTTQYVASKAKSIKRRPVVMRRKSSQASSGASTRSQSPQRLPSIAPQAQAQITVPEETSVFEVPEISETPVEEPTESPENVLFDKGPLDGLEDPVNQPAQLPPAFVSNLKNILRNSNKKSPPQSTKPTPPKWGFVTTDDWTHYDARYVCPENYEQPSAQSLVGDGFRSRFTERIHQEQEYYASSLAAAGATGMSGPDEGSEYFQAASVDSRSRASDMNSPSKLGNSSNTDASTVGTSIPVPTPSNDSPTPFWTSQRRASTGFPPFTPFSLPRARGQLSVMIEESRRKKTVEGDGKEVNE</sequence>
<dbReference type="InterPro" id="IPR013860">
    <property type="entry name" value="AreA_GATA"/>
</dbReference>
<feature type="compositionally biased region" description="Polar residues" evidence="1">
    <location>
        <begin position="404"/>
        <end position="423"/>
    </location>
</feature>
<comment type="caution">
    <text evidence="3">The sequence shown here is derived from an EMBL/GenBank/DDBJ whole genome shotgun (WGS) entry which is preliminary data.</text>
</comment>
<feature type="domain" description="Nitrogen regulatory protein areA GATA-like" evidence="2">
    <location>
        <begin position="33"/>
        <end position="61"/>
    </location>
</feature>
<accession>A0AAD4GVT6</accession>
<feature type="compositionally biased region" description="Low complexity" evidence="1">
    <location>
        <begin position="212"/>
        <end position="224"/>
    </location>
</feature>
<evidence type="ECO:0000313" key="3">
    <source>
        <dbReference type="EMBL" id="KAF9891177.1"/>
    </source>
</evidence>
<evidence type="ECO:0000313" key="4">
    <source>
        <dbReference type="Proteomes" id="UP001194746"/>
    </source>
</evidence>
<name>A0AAD4GVT6_ASPNN</name>
<dbReference type="EMBL" id="VCAU01000020">
    <property type="protein sequence ID" value="KAF9891177.1"/>
    <property type="molecule type" value="Genomic_DNA"/>
</dbReference>
<dbReference type="Pfam" id="PF08550">
    <property type="entry name" value="GATA_AreA"/>
    <property type="match status" value="1"/>
</dbReference>
<organism evidence="3 4">
    <name type="scientific">Aspergillus nanangensis</name>
    <dbReference type="NCBI Taxonomy" id="2582783"/>
    <lineage>
        <taxon>Eukaryota</taxon>
        <taxon>Fungi</taxon>
        <taxon>Dikarya</taxon>
        <taxon>Ascomycota</taxon>
        <taxon>Pezizomycotina</taxon>
        <taxon>Eurotiomycetes</taxon>
        <taxon>Eurotiomycetidae</taxon>
        <taxon>Eurotiales</taxon>
        <taxon>Aspergillaceae</taxon>
        <taxon>Aspergillus</taxon>
        <taxon>Aspergillus subgen. Circumdati</taxon>
    </lineage>
</organism>
<reference evidence="3" key="2">
    <citation type="submission" date="2020-02" db="EMBL/GenBank/DDBJ databases">
        <authorList>
            <person name="Gilchrist C.L.M."/>
            <person name="Chooi Y.-H."/>
        </authorList>
    </citation>
    <scope>NUCLEOTIDE SEQUENCE</scope>
    <source>
        <strain evidence="3">MST-FP2251</strain>
    </source>
</reference>
<feature type="region of interest" description="Disordered" evidence="1">
    <location>
        <begin position="117"/>
        <end position="241"/>
    </location>
</feature>
<feature type="compositionally biased region" description="Basic residues" evidence="1">
    <location>
        <begin position="198"/>
        <end position="211"/>
    </location>
</feature>
<dbReference type="AlphaFoldDB" id="A0AAD4GVT6"/>
<evidence type="ECO:0000256" key="1">
    <source>
        <dbReference type="SAM" id="MobiDB-lite"/>
    </source>
</evidence>
<feature type="compositionally biased region" description="Polar residues" evidence="1">
    <location>
        <begin position="117"/>
        <end position="127"/>
    </location>
</feature>
<feature type="region of interest" description="Disordered" evidence="1">
    <location>
        <begin position="254"/>
        <end position="289"/>
    </location>
</feature>
<proteinExistence type="predicted"/>
<evidence type="ECO:0000259" key="2">
    <source>
        <dbReference type="Pfam" id="PF08550"/>
    </source>
</evidence>
<feature type="region of interest" description="Disordered" evidence="1">
    <location>
        <begin position="394"/>
        <end position="458"/>
    </location>
</feature>
<feature type="compositionally biased region" description="Pro residues" evidence="1">
    <location>
        <begin position="164"/>
        <end position="175"/>
    </location>
</feature>
<feature type="compositionally biased region" description="Polar residues" evidence="1">
    <location>
        <begin position="430"/>
        <end position="445"/>
    </location>
</feature>
<protein>
    <recommendedName>
        <fullName evidence="2">Nitrogen regulatory protein areA GATA-like domain-containing protein</fullName>
    </recommendedName>
</protein>
<dbReference type="Proteomes" id="UP001194746">
    <property type="component" value="Unassembled WGS sequence"/>
</dbReference>